<feature type="region of interest" description="Disordered" evidence="1">
    <location>
        <begin position="60"/>
        <end position="109"/>
    </location>
</feature>
<keyword evidence="3" id="KW-1185">Reference proteome</keyword>
<protein>
    <submittedName>
        <fullName evidence="2">Oxidoreductase domain protein</fullName>
    </submittedName>
</protein>
<dbReference type="Proteomes" id="UP000053859">
    <property type="component" value="Unassembled WGS sequence"/>
</dbReference>
<name>A0A0K8PLF7_STRAJ</name>
<evidence type="ECO:0000313" key="2">
    <source>
        <dbReference type="EMBL" id="GAP48568.1"/>
    </source>
</evidence>
<sequence length="109" mass="11446">MGAMGRNRAQVLAALPDVRLVAARDPDLTGGTAVPSLPVLRTRTSCSAWTWTSAGQLRRRRVLGSPDRTGRSGLPGPGGDADDQLTDGDIARHQSRGADHDGRPDPPAL</sequence>
<feature type="compositionally biased region" description="Basic and acidic residues" evidence="1">
    <location>
        <begin position="89"/>
        <end position="109"/>
    </location>
</feature>
<reference evidence="2" key="1">
    <citation type="journal article" date="2015" name="Genome Announc.">
        <title>Draft Genome Sequence of Thiostrepton-Producing Streptomyces azureus ATCC 14921.</title>
        <authorList>
            <person name="Sakihara K."/>
            <person name="Maeda J."/>
            <person name="Tashiro K."/>
            <person name="Fujino Y."/>
            <person name="Kuhara S."/>
            <person name="Ohshima T."/>
            <person name="Ogata S."/>
            <person name="Doi K."/>
        </authorList>
    </citation>
    <scope>NUCLEOTIDE SEQUENCE [LARGE SCALE GENOMIC DNA]</scope>
    <source>
        <strain evidence="2">ATCC14921</strain>
    </source>
</reference>
<organism evidence="2 3">
    <name type="scientific">Streptomyces azureus</name>
    <dbReference type="NCBI Taxonomy" id="146537"/>
    <lineage>
        <taxon>Bacteria</taxon>
        <taxon>Bacillati</taxon>
        <taxon>Actinomycetota</taxon>
        <taxon>Actinomycetes</taxon>
        <taxon>Kitasatosporales</taxon>
        <taxon>Streptomycetaceae</taxon>
        <taxon>Streptomyces</taxon>
    </lineage>
</organism>
<evidence type="ECO:0000313" key="3">
    <source>
        <dbReference type="Proteomes" id="UP000053859"/>
    </source>
</evidence>
<proteinExistence type="predicted"/>
<evidence type="ECO:0000256" key="1">
    <source>
        <dbReference type="SAM" id="MobiDB-lite"/>
    </source>
</evidence>
<dbReference type="AlphaFoldDB" id="A0A0K8PLF7"/>
<gene>
    <name evidence="2" type="ORF">SAZU_3394</name>
</gene>
<accession>A0A0K8PLF7</accession>
<dbReference type="EMBL" id="DF968264">
    <property type="protein sequence ID" value="GAP48568.1"/>
    <property type="molecule type" value="Genomic_DNA"/>
</dbReference>